<evidence type="ECO:0000256" key="1">
    <source>
        <dbReference type="ARBA" id="ARBA00022617"/>
    </source>
</evidence>
<evidence type="ECO:0000256" key="3">
    <source>
        <dbReference type="ARBA" id="ARBA00023004"/>
    </source>
</evidence>
<dbReference type="InterPro" id="IPR009056">
    <property type="entry name" value="Cyt_c-like_dom"/>
</dbReference>
<keyword evidence="2" id="KW-0479">Metal-binding</keyword>
<keyword evidence="3" id="KW-0408">Iron</keyword>
<sequence>MKIVTTTLGVITLAVLALLAVMYTGAFNIATAWEDPALLRWVLVTTRESSIERRAQTVQAPDLDVTNRINNGFHRYREACALCHTPPGGKLSPLAKGLNPEPPDLSKGEDVMSDAEVFWVLKNGIRMTGMPAWSPAYSDQELWDIVAFLKALPDLGTEGYRALDSKWPPGRK</sequence>
<accession>A0A0F9NUW6</accession>
<keyword evidence="1" id="KW-0349">Heme</keyword>
<comment type="caution">
    <text evidence="5">The sequence shown here is derived from an EMBL/GenBank/DDBJ whole genome shotgun (WGS) entry which is preliminary data.</text>
</comment>
<proteinExistence type="predicted"/>
<dbReference type="GO" id="GO:0020037">
    <property type="term" value="F:heme binding"/>
    <property type="evidence" value="ECO:0007669"/>
    <property type="project" value="InterPro"/>
</dbReference>
<feature type="domain" description="Cytochrome c" evidence="4">
    <location>
        <begin position="67"/>
        <end position="153"/>
    </location>
</feature>
<dbReference type="AlphaFoldDB" id="A0A0F9NUW6"/>
<gene>
    <name evidence="5" type="ORF">LCGC14_0981780</name>
</gene>
<reference evidence="5" key="1">
    <citation type="journal article" date="2015" name="Nature">
        <title>Complex archaea that bridge the gap between prokaryotes and eukaryotes.</title>
        <authorList>
            <person name="Spang A."/>
            <person name="Saw J.H."/>
            <person name="Jorgensen S.L."/>
            <person name="Zaremba-Niedzwiedzka K."/>
            <person name="Martijn J."/>
            <person name="Lind A.E."/>
            <person name="van Eijk R."/>
            <person name="Schleper C."/>
            <person name="Guy L."/>
            <person name="Ettema T.J."/>
        </authorList>
    </citation>
    <scope>NUCLEOTIDE SEQUENCE</scope>
</reference>
<dbReference type="Gene3D" id="1.10.760.10">
    <property type="entry name" value="Cytochrome c-like domain"/>
    <property type="match status" value="1"/>
</dbReference>
<dbReference type="Pfam" id="PF13442">
    <property type="entry name" value="Cytochrome_CBB3"/>
    <property type="match status" value="1"/>
</dbReference>
<dbReference type="GO" id="GO:0009055">
    <property type="term" value="F:electron transfer activity"/>
    <property type="evidence" value="ECO:0007669"/>
    <property type="project" value="InterPro"/>
</dbReference>
<organism evidence="5">
    <name type="scientific">marine sediment metagenome</name>
    <dbReference type="NCBI Taxonomy" id="412755"/>
    <lineage>
        <taxon>unclassified sequences</taxon>
        <taxon>metagenomes</taxon>
        <taxon>ecological metagenomes</taxon>
    </lineage>
</organism>
<evidence type="ECO:0000256" key="2">
    <source>
        <dbReference type="ARBA" id="ARBA00022723"/>
    </source>
</evidence>
<dbReference type="InterPro" id="IPR036909">
    <property type="entry name" value="Cyt_c-like_dom_sf"/>
</dbReference>
<evidence type="ECO:0000313" key="5">
    <source>
        <dbReference type="EMBL" id="KKN15857.1"/>
    </source>
</evidence>
<name>A0A0F9NUW6_9ZZZZ</name>
<dbReference type="GO" id="GO:0046872">
    <property type="term" value="F:metal ion binding"/>
    <property type="evidence" value="ECO:0007669"/>
    <property type="project" value="UniProtKB-KW"/>
</dbReference>
<evidence type="ECO:0000259" key="4">
    <source>
        <dbReference type="PROSITE" id="PS51007"/>
    </source>
</evidence>
<dbReference type="PROSITE" id="PS51007">
    <property type="entry name" value="CYTC"/>
    <property type="match status" value="1"/>
</dbReference>
<protein>
    <recommendedName>
        <fullName evidence="4">Cytochrome c domain-containing protein</fullName>
    </recommendedName>
</protein>
<dbReference type="SUPFAM" id="SSF46626">
    <property type="entry name" value="Cytochrome c"/>
    <property type="match status" value="1"/>
</dbReference>
<dbReference type="EMBL" id="LAZR01003670">
    <property type="protein sequence ID" value="KKN15857.1"/>
    <property type="molecule type" value="Genomic_DNA"/>
</dbReference>